<dbReference type="EMBL" id="VRSX01000002">
    <property type="protein sequence ID" value="TXK14378.1"/>
    <property type="molecule type" value="Genomic_DNA"/>
</dbReference>
<protein>
    <submittedName>
        <fullName evidence="1">Uncharacterized protein</fullName>
    </submittedName>
</protein>
<proteinExistence type="predicted"/>
<dbReference type="AlphaFoldDB" id="A0A5C8I5P8"/>
<name>A0A5C8I5P8_9MICO</name>
<sequence length="95" mass="10064">MSSHAFTDAEGQAFEVTIGVTGEITDVVGPWPDTPSAEFALRGVLPPHTTPAGVPDSVRETALARGLEVCFYDAVNCRTCFCDGTGRIVRCANMC</sequence>
<accession>A0A5C8I5P8</accession>
<dbReference type="Proteomes" id="UP000321949">
    <property type="component" value="Unassembled WGS sequence"/>
</dbReference>
<organism evidence="1 2">
    <name type="scientific">Microbacterium saccharophilum</name>
    <dbReference type="NCBI Taxonomy" id="1213358"/>
    <lineage>
        <taxon>Bacteria</taxon>
        <taxon>Bacillati</taxon>
        <taxon>Actinomycetota</taxon>
        <taxon>Actinomycetes</taxon>
        <taxon>Micrococcales</taxon>
        <taxon>Microbacteriaceae</taxon>
        <taxon>Microbacterium</taxon>
    </lineage>
</organism>
<comment type="caution">
    <text evidence="1">The sequence shown here is derived from an EMBL/GenBank/DDBJ whole genome shotgun (WGS) entry which is preliminary data.</text>
</comment>
<dbReference type="RefSeq" id="WP_147051482.1">
    <property type="nucleotide sequence ID" value="NZ_BKAH01000022.1"/>
</dbReference>
<evidence type="ECO:0000313" key="2">
    <source>
        <dbReference type="Proteomes" id="UP000321949"/>
    </source>
</evidence>
<reference evidence="1 2" key="1">
    <citation type="submission" date="2019-08" db="EMBL/GenBank/DDBJ databases">
        <authorList>
            <person name="Dong K."/>
        </authorList>
    </citation>
    <scope>NUCLEOTIDE SEQUENCE [LARGE SCALE GENOMIC DNA]</scope>
    <source>
        <strain evidence="1 2">K-1</strain>
    </source>
</reference>
<keyword evidence="2" id="KW-1185">Reference proteome</keyword>
<dbReference type="OrthoDB" id="9933464at2"/>
<gene>
    <name evidence="1" type="ORF">FVP74_07395</name>
</gene>
<evidence type="ECO:0000313" key="1">
    <source>
        <dbReference type="EMBL" id="TXK14378.1"/>
    </source>
</evidence>